<reference evidence="1 2" key="1">
    <citation type="submission" date="2019-04" db="EMBL/GenBank/DDBJ databases">
        <title>Complete genome sequence of Agrobacterium tumefaciens CFBP5877.</title>
        <authorList>
            <person name="Huang Y.-Y."/>
            <person name="Chiang H.-Y."/>
            <person name="Chou L."/>
            <person name="Lai E.-M."/>
            <person name="Kuo C.-H."/>
        </authorList>
    </citation>
    <scope>NUCLEOTIDE SEQUENCE [LARGE SCALE GENOMIC DNA]</scope>
    <source>
        <strain evidence="1 2">CFBP5877</strain>
    </source>
</reference>
<evidence type="ECO:0000313" key="2">
    <source>
        <dbReference type="Proteomes" id="UP000298579"/>
    </source>
</evidence>
<accession>A0AAE6BA27</accession>
<gene>
    <name evidence="1" type="ORF">CFBP5877_08765</name>
</gene>
<dbReference type="EMBL" id="CP039897">
    <property type="protein sequence ID" value="QCL79148.1"/>
    <property type="molecule type" value="Genomic_DNA"/>
</dbReference>
<dbReference type="AlphaFoldDB" id="A0AAE6BA27"/>
<dbReference type="RefSeq" id="WP_130932423.1">
    <property type="nucleotide sequence ID" value="NZ_CP039888.1"/>
</dbReference>
<name>A0AAE6BA27_AGRTU</name>
<sequence>MAGNKVPKIDRDLCKHAYADAVEAISRLASYATSRSLKILDHGEYYSVAENLCRKDLLILCISARRFAEITQTIPILKSKNVRISDETPANSEKVRVDSAWNIIGNVIHGNEITVFKDFGTMEYVAGRIDLNKWLDIREEMDAAISIKSDKFDRKYFALTDLLVAINTYIESVSDSVEGIFLGSAYEL</sequence>
<organism evidence="1 2">
    <name type="scientific">Agrobacterium tumefaciens</name>
    <dbReference type="NCBI Taxonomy" id="358"/>
    <lineage>
        <taxon>Bacteria</taxon>
        <taxon>Pseudomonadati</taxon>
        <taxon>Pseudomonadota</taxon>
        <taxon>Alphaproteobacteria</taxon>
        <taxon>Hyphomicrobiales</taxon>
        <taxon>Rhizobiaceae</taxon>
        <taxon>Rhizobium/Agrobacterium group</taxon>
        <taxon>Agrobacterium</taxon>
        <taxon>Agrobacterium tumefaciens complex</taxon>
    </lineage>
</organism>
<evidence type="ECO:0000313" key="1">
    <source>
        <dbReference type="EMBL" id="QCL79148.1"/>
    </source>
</evidence>
<dbReference type="Proteomes" id="UP000298579">
    <property type="component" value="Chromosome circular"/>
</dbReference>
<proteinExistence type="predicted"/>
<protein>
    <submittedName>
        <fullName evidence="1">Uncharacterized protein</fullName>
    </submittedName>
</protein>